<protein>
    <recommendedName>
        <fullName evidence="1">DUF5659 domain-containing protein</fullName>
    </recommendedName>
</protein>
<evidence type="ECO:0000313" key="2">
    <source>
        <dbReference type="EMBL" id="OGM11971.1"/>
    </source>
</evidence>
<dbReference type="AlphaFoldDB" id="A0A1F7XAE5"/>
<evidence type="ECO:0000259" key="1">
    <source>
        <dbReference type="Pfam" id="PF18903"/>
    </source>
</evidence>
<dbReference type="EMBL" id="MGFS01000006">
    <property type="protein sequence ID" value="OGM11971.1"/>
    <property type="molecule type" value="Genomic_DNA"/>
</dbReference>
<accession>A0A1F7XAE5</accession>
<sequence>MKNKSFESDHFSLCAYLLCKSFVLLSVKKDNPKRVVFVFEDSPEREQLTQEFFSNQGCVEPNSYFAAQKNLKQLIYR</sequence>
<reference evidence="2 3" key="1">
    <citation type="journal article" date="2016" name="Nat. Commun.">
        <title>Thousands of microbial genomes shed light on interconnected biogeochemical processes in an aquifer system.</title>
        <authorList>
            <person name="Anantharaman K."/>
            <person name="Brown C.T."/>
            <person name="Hug L.A."/>
            <person name="Sharon I."/>
            <person name="Castelle C.J."/>
            <person name="Probst A.J."/>
            <person name="Thomas B.C."/>
            <person name="Singh A."/>
            <person name="Wilkins M.J."/>
            <person name="Karaoz U."/>
            <person name="Brodie E.L."/>
            <person name="Williams K.H."/>
            <person name="Hubbard S.S."/>
            <person name="Banfield J.F."/>
        </authorList>
    </citation>
    <scope>NUCLEOTIDE SEQUENCE [LARGE SCALE GENOMIC DNA]</scope>
</reference>
<proteinExistence type="predicted"/>
<dbReference type="Proteomes" id="UP000177053">
    <property type="component" value="Unassembled WGS sequence"/>
</dbReference>
<dbReference type="Pfam" id="PF18903">
    <property type="entry name" value="DUF5659"/>
    <property type="match status" value="1"/>
</dbReference>
<dbReference type="InterPro" id="IPR043718">
    <property type="entry name" value="DUF5659"/>
</dbReference>
<organism evidence="2 3">
    <name type="scientific">Candidatus Woesebacteria bacterium RBG_16_34_12</name>
    <dbReference type="NCBI Taxonomy" id="1802480"/>
    <lineage>
        <taxon>Bacteria</taxon>
        <taxon>Candidatus Woeseibacteriota</taxon>
    </lineage>
</organism>
<evidence type="ECO:0000313" key="3">
    <source>
        <dbReference type="Proteomes" id="UP000177053"/>
    </source>
</evidence>
<feature type="domain" description="DUF5659" evidence="1">
    <location>
        <begin position="6"/>
        <end position="76"/>
    </location>
</feature>
<comment type="caution">
    <text evidence="2">The sequence shown here is derived from an EMBL/GenBank/DDBJ whole genome shotgun (WGS) entry which is preliminary data.</text>
</comment>
<name>A0A1F7XAE5_9BACT</name>
<gene>
    <name evidence="2" type="ORF">A2Z22_04795</name>
</gene>